<organism evidence="10 11">
    <name type="scientific">Sphagnum troendelagicum</name>
    <dbReference type="NCBI Taxonomy" id="128251"/>
    <lineage>
        <taxon>Eukaryota</taxon>
        <taxon>Viridiplantae</taxon>
        <taxon>Streptophyta</taxon>
        <taxon>Embryophyta</taxon>
        <taxon>Bryophyta</taxon>
        <taxon>Sphagnophytina</taxon>
        <taxon>Sphagnopsida</taxon>
        <taxon>Sphagnales</taxon>
        <taxon>Sphagnaceae</taxon>
        <taxon>Sphagnum</taxon>
    </lineage>
</organism>
<keyword evidence="7" id="KW-0539">Nucleus</keyword>
<dbReference type="InterPro" id="IPR050279">
    <property type="entry name" value="Plant_def-hormone_signal"/>
</dbReference>
<dbReference type="EMBL" id="OZ019908">
    <property type="protein sequence ID" value="CAK9207571.1"/>
    <property type="molecule type" value="Genomic_DNA"/>
</dbReference>
<evidence type="ECO:0000256" key="2">
    <source>
        <dbReference type="ARBA" id="ARBA00004496"/>
    </source>
</evidence>
<evidence type="ECO:0000256" key="5">
    <source>
        <dbReference type="ARBA" id="ARBA00022682"/>
    </source>
</evidence>
<dbReference type="Pfam" id="PF10604">
    <property type="entry name" value="Polyketide_cyc2"/>
    <property type="match status" value="1"/>
</dbReference>
<keyword evidence="11" id="KW-1185">Reference proteome</keyword>
<keyword evidence="4" id="KW-0963">Cytoplasm</keyword>
<feature type="compositionally biased region" description="Low complexity" evidence="9">
    <location>
        <begin position="214"/>
        <end position="232"/>
    </location>
</feature>
<name>A0ABP0TXF2_9BRYO</name>
<feature type="region of interest" description="Disordered" evidence="9">
    <location>
        <begin position="214"/>
        <end position="233"/>
    </location>
</feature>
<dbReference type="SUPFAM" id="SSF55961">
    <property type="entry name" value="Bet v1-like"/>
    <property type="match status" value="1"/>
</dbReference>
<dbReference type="InterPro" id="IPR019587">
    <property type="entry name" value="Polyketide_cyclase/dehydratase"/>
</dbReference>
<dbReference type="Proteomes" id="UP001497512">
    <property type="component" value="Chromosome 16"/>
</dbReference>
<comment type="similarity">
    <text evidence="3">Belongs to the PYR/PYL/RCAR abscisic acid intracellular receptor family.</text>
</comment>
<evidence type="ECO:0000256" key="6">
    <source>
        <dbReference type="ARBA" id="ARBA00023170"/>
    </source>
</evidence>
<sequence length="313" mass="33812">MKLSWRAAAAGGAPSPLPRELENMSTEGTYRQELIRRYHTHQVEANQCSNIHSQVINAPLEIVWSVVRRFERPQMYKKFIQSCSIIQGGGGGGGGENQELLGVGSIREVRVVSGIPATSSVERLEILDDDQHIFSFRILGGVHRLQNYRSVTSLHHHQMMNGKVGTLLLESYVVNVPDGNTTEETVLFVDTLVRCNLKSLSQVTERHALQLQQQAHDQLSSSASSLPAAGASGIMPPRLQLGTDQIHTQPNLRHCAAGVATAAPTMQGGNRGLNMGQLDLKQQGAGTGNVLAKETGAGDQRTVEKSAAVSLIS</sequence>
<proteinExistence type="inferred from homology"/>
<evidence type="ECO:0000256" key="8">
    <source>
        <dbReference type="ARBA" id="ARBA00023272"/>
    </source>
</evidence>
<accession>A0ABP0TXF2</accession>
<evidence type="ECO:0000256" key="9">
    <source>
        <dbReference type="SAM" id="MobiDB-lite"/>
    </source>
</evidence>
<dbReference type="PANTHER" id="PTHR31213:SF138">
    <property type="entry name" value="ABSCISIC ACID RECEPTOR PYL6"/>
    <property type="match status" value="1"/>
</dbReference>
<gene>
    <name evidence="10" type="ORF">CSSPTR1EN2_LOCUS8873</name>
</gene>
<feature type="region of interest" description="Disordered" evidence="9">
    <location>
        <begin position="1"/>
        <end position="22"/>
    </location>
</feature>
<comment type="subcellular location">
    <subcellularLocation>
        <location evidence="2">Cytoplasm</location>
    </subcellularLocation>
    <subcellularLocation>
        <location evidence="1">Nucleus</location>
    </subcellularLocation>
</comment>
<dbReference type="PANTHER" id="PTHR31213">
    <property type="entry name" value="OS08G0374000 PROTEIN-RELATED"/>
    <property type="match status" value="1"/>
</dbReference>
<dbReference type="InterPro" id="IPR023393">
    <property type="entry name" value="START-like_dom_sf"/>
</dbReference>
<dbReference type="Gene3D" id="3.30.530.20">
    <property type="match status" value="1"/>
</dbReference>
<keyword evidence="6" id="KW-0675">Receptor</keyword>
<keyword evidence="8" id="KW-0650">Protein phosphatase inhibitor</keyword>
<evidence type="ECO:0000256" key="7">
    <source>
        <dbReference type="ARBA" id="ARBA00023242"/>
    </source>
</evidence>
<evidence type="ECO:0000256" key="1">
    <source>
        <dbReference type="ARBA" id="ARBA00004123"/>
    </source>
</evidence>
<evidence type="ECO:0000256" key="3">
    <source>
        <dbReference type="ARBA" id="ARBA00008594"/>
    </source>
</evidence>
<evidence type="ECO:0000313" key="11">
    <source>
        <dbReference type="Proteomes" id="UP001497512"/>
    </source>
</evidence>
<evidence type="ECO:0000313" key="10">
    <source>
        <dbReference type="EMBL" id="CAK9207571.1"/>
    </source>
</evidence>
<reference evidence="10" key="1">
    <citation type="submission" date="2024-02" db="EMBL/GenBank/DDBJ databases">
        <authorList>
            <consortium name="ELIXIR-Norway"/>
            <consortium name="Elixir Norway"/>
        </authorList>
    </citation>
    <scope>NUCLEOTIDE SEQUENCE</scope>
</reference>
<keyword evidence="5" id="KW-0938">Abscisic acid signaling pathway</keyword>
<dbReference type="CDD" id="cd07821">
    <property type="entry name" value="PYR_PYL_RCAR_like"/>
    <property type="match status" value="1"/>
</dbReference>
<evidence type="ECO:0000256" key="4">
    <source>
        <dbReference type="ARBA" id="ARBA00022490"/>
    </source>
</evidence>
<protein>
    <submittedName>
        <fullName evidence="10">Uncharacterized protein</fullName>
    </submittedName>
</protein>